<dbReference type="AlphaFoldDB" id="A0A5E9FTL1"/>
<name>A0A5E9FTL1_9MICO</name>
<dbReference type="STRING" id="1424659.SAMN05216368_101249"/>
<reference evidence="2 3" key="1">
    <citation type="submission" date="2016-10" db="EMBL/GenBank/DDBJ databases">
        <authorList>
            <person name="Varghese N."/>
            <person name="Submissions S."/>
        </authorList>
    </citation>
    <scope>NUCLEOTIDE SEQUENCE [LARGE SCALE GENOMIC DNA]</scope>
    <source>
        <strain evidence="2 3">CGMCC 1.11215</strain>
    </source>
</reference>
<feature type="compositionally biased region" description="Basic and acidic residues" evidence="1">
    <location>
        <begin position="54"/>
        <end position="72"/>
    </location>
</feature>
<proteinExistence type="predicted"/>
<organism evidence="2 3">
    <name type="scientific">Cryobacterium flavum</name>
    <dbReference type="NCBI Taxonomy" id="1424659"/>
    <lineage>
        <taxon>Bacteria</taxon>
        <taxon>Bacillati</taxon>
        <taxon>Actinomycetota</taxon>
        <taxon>Actinomycetes</taxon>
        <taxon>Micrococcales</taxon>
        <taxon>Microbacteriaceae</taxon>
        <taxon>Cryobacterium</taxon>
    </lineage>
</organism>
<feature type="region of interest" description="Disordered" evidence="1">
    <location>
        <begin position="1"/>
        <end position="90"/>
    </location>
</feature>
<evidence type="ECO:0000256" key="1">
    <source>
        <dbReference type="SAM" id="MobiDB-lite"/>
    </source>
</evidence>
<feature type="region of interest" description="Disordered" evidence="1">
    <location>
        <begin position="209"/>
        <end position="231"/>
    </location>
</feature>
<evidence type="ECO:0000313" key="3">
    <source>
        <dbReference type="Proteomes" id="UP000199639"/>
    </source>
</evidence>
<sequence>MHDADQHRAARLRSHGLDLSRPAAVPASPRGLPRKRTRRLYHPANPGTCSDRLAWQKENRTPELPQHRDSSVRQRAVRAGGRSGRRHQPIRARARYRRVARPRHLELPTTLVRGPAGSGCRTRSECRVCTWRYRFASEHAREPGDREHLPSLQPARSSYVLSLLRSSRGTPSPPSTTLFGTIPVPYLRLTERAAALLCERVIQAAVRGGRYRQDRGRKGPRRSSTSSGAPA</sequence>
<dbReference type="Proteomes" id="UP000199639">
    <property type="component" value="Unassembled WGS sequence"/>
</dbReference>
<evidence type="ECO:0000313" key="2">
    <source>
        <dbReference type="EMBL" id="SDM53596.1"/>
    </source>
</evidence>
<protein>
    <submittedName>
        <fullName evidence="2">Uncharacterized protein</fullName>
    </submittedName>
</protein>
<gene>
    <name evidence="2" type="ORF">SAMN05216368_101249</name>
</gene>
<feature type="compositionally biased region" description="Basic residues" evidence="1">
    <location>
        <begin position="32"/>
        <end position="41"/>
    </location>
</feature>
<feature type="compositionally biased region" description="Polar residues" evidence="1">
    <location>
        <begin position="222"/>
        <end position="231"/>
    </location>
</feature>
<accession>A0A5E9FTL1</accession>
<dbReference type="EMBL" id="FNIB01000001">
    <property type="protein sequence ID" value="SDM53596.1"/>
    <property type="molecule type" value="Genomic_DNA"/>
</dbReference>